<dbReference type="EMBL" id="AYEV01000001">
    <property type="protein sequence ID" value="ESK57468.1"/>
    <property type="molecule type" value="Genomic_DNA"/>
</dbReference>
<name>V2URX0_9GAMM</name>
<dbReference type="STRING" id="202955.GCA_000759995_03512"/>
<evidence type="ECO:0000313" key="1">
    <source>
        <dbReference type="EMBL" id="ESK57468.1"/>
    </source>
</evidence>
<dbReference type="Proteomes" id="UP000017404">
    <property type="component" value="Unassembled WGS sequence"/>
</dbReference>
<comment type="caution">
    <text evidence="1">The sequence shown here is derived from an EMBL/GenBank/DDBJ whole genome shotgun (WGS) entry which is preliminary data.</text>
</comment>
<evidence type="ECO:0000313" key="2">
    <source>
        <dbReference type="Proteomes" id="UP000017404"/>
    </source>
</evidence>
<organism evidence="1 2">
    <name type="scientific">Acinetobacter tjernbergiae DSM 14971 = CIP 107465</name>
    <dbReference type="NCBI Taxonomy" id="1120928"/>
    <lineage>
        <taxon>Bacteria</taxon>
        <taxon>Pseudomonadati</taxon>
        <taxon>Pseudomonadota</taxon>
        <taxon>Gammaproteobacteria</taxon>
        <taxon>Moraxellales</taxon>
        <taxon>Moraxellaceae</taxon>
        <taxon>Acinetobacter</taxon>
    </lineage>
</organism>
<dbReference type="eggNOG" id="ENOG5032Y8G">
    <property type="taxonomic scope" value="Bacteria"/>
</dbReference>
<gene>
    <name evidence="1" type="ORF">F990_00003</name>
</gene>
<proteinExistence type="predicted"/>
<dbReference type="OrthoDB" id="6902816at2"/>
<dbReference type="RefSeq" id="WP_018677045.1">
    <property type="nucleotide sequence ID" value="NZ_AYEV01000001.1"/>
</dbReference>
<reference evidence="1 2" key="1">
    <citation type="submission" date="2013-10" db="EMBL/GenBank/DDBJ databases">
        <title>The Genome Sequence of Acinetobacter tjernbergiae CIP107465.</title>
        <authorList>
            <consortium name="The Broad Institute Genomics Platform"/>
            <consortium name="The Broad Institute Genome Sequencing Center for Infectious Disease"/>
            <person name="Cerqueira G."/>
            <person name="Feldgarden M."/>
            <person name="Courvalin P."/>
            <person name="Grillot-Courvalin C."/>
            <person name="Clermont D."/>
            <person name="Rocha E."/>
            <person name="Yoon E.-J."/>
            <person name="Nemec A."/>
            <person name="Young S.K."/>
            <person name="Zeng Q."/>
            <person name="Gargeya S."/>
            <person name="Fitzgerald M."/>
            <person name="Abouelleil A."/>
            <person name="Alvarado L."/>
            <person name="Berlin A.M."/>
            <person name="Chapman S.B."/>
            <person name="Gainer-Dewar J."/>
            <person name="Goldberg J."/>
            <person name="Gnerre S."/>
            <person name="Griggs A."/>
            <person name="Gujja S."/>
            <person name="Hansen M."/>
            <person name="Howarth C."/>
            <person name="Imamovic A."/>
            <person name="Ireland A."/>
            <person name="Larimer J."/>
            <person name="McCowan C."/>
            <person name="Murphy C."/>
            <person name="Pearson M."/>
            <person name="Poon T.W."/>
            <person name="Priest M."/>
            <person name="Roberts A."/>
            <person name="Saif S."/>
            <person name="Shea T."/>
            <person name="Sykes S."/>
            <person name="Wortman J."/>
            <person name="Nusbaum C."/>
            <person name="Birren B."/>
        </authorList>
    </citation>
    <scope>NUCLEOTIDE SEQUENCE [LARGE SCALE GENOMIC DNA]</scope>
    <source>
        <strain evidence="1 2">CIP 107465</strain>
    </source>
</reference>
<dbReference type="AlphaFoldDB" id="V2URX0"/>
<keyword evidence="2" id="KW-1185">Reference proteome</keyword>
<dbReference type="PATRIC" id="fig|1120928.5.peg.3"/>
<protein>
    <submittedName>
        <fullName evidence="1">Uncharacterized protein</fullName>
    </submittedName>
</protein>
<accession>V2URX0</accession>
<sequence length="179" mass="20022">MARTRHIKKTTLIIVAEGAHDKAFLDHMKSLYDHRDSGQKVTINSADGGSPHDVIKTAIKKTSHAAYDQKYIFMDSDVAIKQQDLSLAKKNNIIVLLSEPLCLEGMLLDILGQRIPENSELCKRALHPQLAGQPTEAKSYMVLFPHAVLNATEKQAVVELRTLLINEMKKIKKHEDNSS</sequence>